<dbReference type="PANTHER" id="PTHR43180:SF80">
    <property type="entry name" value="NAD(P)-BINDING PROTEIN"/>
    <property type="match status" value="1"/>
</dbReference>
<protein>
    <submittedName>
        <fullName evidence="4">Short chain dehydrogenase reductase</fullName>
    </submittedName>
</protein>
<dbReference type="PROSITE" id="PS00061">
    <property type="entry name" value="ADH_SHORT"/>
    <property type="match status" value="1"/>
</dbReference>
<dbReference type="Proteomes" id="UP000326198">
    <property type="component" value="Unassembled WGS sequence"/>
</dbReference>
<keyword evidence="5" id="KW-1185">Reference proteome</keyword>
<evidence type="ECO:0000256" key="3">
    <source>
        <dbReference type="ARBA" id="ARBA00023002"/>
    </source>
</evidence>
<dbReference type="EMBL" id="ML736210">
    <property type="protein sequence ID" value="KAE8378308.1"/>
    <property type="molecule type" value="Genomic_DNA"/>
</dbReference>
<comment type="similarity">
    <text evidence="1">Belongs to the short-chain dehydrogenases/reductases (SDR) family.</text>
</comment>
<dbReference type="AlphaFoldDB" id="A0A5N7B992"/>
<evidence type="ECO:0000256" key="2">
    <source>
        <dbReference type="ARBA" id="ARBA00022857"/>
    </source>
</evidence>
<accession>A0A5N7B992</accession>
<name>A0A5N7B992_9EURO</name>
<evidence type="ECO:0000313" key="4">
    <source>
        <dbReference type="EMBL" id="KAE8378308.1"/>
    </source>
</evidence>
<evidence type="ECO:0000313" key="5">
    <source>
        <dbReference type="Proteomes" id="UP000326198"/>
    </source>
</evidence>
<dbReference type="PANTHER" id="PTHR43180">
    <property type="entry name" value="3-OXOACYL-(ACYL-CARRIER-PROTEIN) REDUCTASE (AFU_ORTHOLOGUE AFUA_6G11210)"/>
    <property type="match status" value="1"/>
</dbReference>
<organism evidence="4 5">
    <name type="scientific">Aspergillus bertholletiae</name>
    <dbReference type="NCBI Taxonomy" id="1226010"/>
    <lineage>
        <taxon>Eukaryota</taxon>
        <taxon>Fungi</taxon>
        <taxon>Dikarya</taxon>
        <taxon>Ascomycota</taxon>
        <taxon>Pezizomycotina</taxon>
        <taxon>Eurotiomycetes</taxon>
        <taxon>Eurotiomycetidae</taxon>
        <taxon>Eurotiales</taxon>
        <taxon>Aspergillaceae</taxon>
        <taxon>Aspergillus</taxon>
        <taxon>Aspergillus subgen. Circumdati</taxon>
    </lineage>
</organism>
<reference evidence="4 5" key="1">
    <citation type="submission" date="2019-04" db="EMBL/GenBank/DDBJ databases">
        <title>Friends and foes A comparative genomics studyof 23 Aspergillus species from section Flavi.</title>
        <authorList>
            <consortium name="DOE Joint Genome Institute"/>
            <person name="Kjaerbolling I."/>
            <person name="Vesth T."/>
            <person name="Frisvad J.C."/>
            <person name="Nybo J.L."/>
            <person name="Theobald S."/>
            <person name="Kildgaard S."/>
            <person name="Isbrandt T."/>
            <person name="Kuo A."/>
            <person name="Sato A."/>
            <person name="Lyhne E.K."/>
            <person name="Kogle M.E."/>
            <person name="Wiebenga A."/>
            <person name="Kun R.S."/>
            <person name="Lubbers R.J."/>
            <person name="Makela M.R."/>
            <person name="Barry K."/>
            <person name="Chovatia M."/>
            <person name="Clum A."/>
            <person name="Daum C."/>
            <person name="Haridas S."/>
            <person name="He G."/>
            <person name="LaButti K."/>
            <person name="Lipzen A."/>
            <person name="Mondo S."/>
            <person name="Riley R."/>
            <person name="Salamov A."/>
            <person name="Simmons B.A."/>
            <person name="Magnuson J.K."/>
            <person name="Henrissat B."/>
            <person name="Mortensen U.H."/>
            <person name="Larsen T.O."/>
            <person name="Devries R.P."/>
            <person name="Grigoriev I.V."/>
            <person name="Machida M."/>
            <person name="Baker S.E."/>
            <person name="Andersen M.R."/>
        </authorList>
    </citation>
    <scope>NUCLEOTIDE SEQUENCE [LARGE SCALE GENOMIC DNA]</scope>
    <source>
        <strain evidence="4 5">IBT 29228</strain>
    </source>
</reference>
<keyword evidence="2" id="KW-0521">NADP</keyword>
<sequence>MTSLQLKLEDIPSLEGKVVVLTGGASGIGLAASRIFAHKGAQVHVLDIVPIDETFDIYEIPGQANGDCPELAPCHGGTINFRKCDITNWSSLRDIFLSFEHIDIVVANAGVSQDPDYFTDILDENGLLKEPAHRAVDVNFRSVLNLTKLALRQFQKQKPGSSLVITASSTAYSPEQSLPIYSATKSALIGLIRGLRPMAEINGATINGVAPAATISKLLPANLAAPIKAAGAPISSSYHTGLAVVYSAVAQQARSVELYGRDDPAKIALPGRWNGRVIVTLGDRWTEVEEPIASLRQEWFGEYNTEQTALQQKLTDLRGM</sequence>
<dbReference type="InterPro" id="IPR002347">
    <property type="entry name" value="SDR_fam"/>
</dbReference>
<dbReference type="InterPro" id="IPR020904">
    <property type="entry name" value="Sc_DH/Rdtase_CS"/>
</dbReference>
<evidence type="ECO:0000256" key="1">
    <source>
        <dbReference type="ARBA" id="ARBA00006484"/>
    </source>
</evidence>
<proteinExistence type="inferred from homology"/>
<gene>
    <name evidence="4" type="ORF">BDV26DRAFT_281219</name>
</gene>
<dbReference type="PRINTS" id="PR00081">
    <property type="entry name" value="GDHRDH"/>
</dbReference>
<dbReference type="Gene3D" id="3.40.50.720">
    <property type="entry name" value="NAD(P)-binding Rossmann-like Domain"/>
    <property type="match status" value="1"/>
</dbReference>
<keyword evidence="3" id="KW-0560">Oxidoreductase</keyword>
<dbReference type="GO" id="GO:0044550">
    <property type="term" value="P:secondary metabolite biosynthetic process"/>
    <property type="evidence" value="ECO:0007669"/>
    <property type="project" value="UniProtKB-ARBA"/>
</dbReference>
<dbReference type="InterPro" id="IPR036291">
    <property type="entry name" value="NAD(P)-bd_dom_sf"/>
</dbReference>
<dbReference type="OrthoDB" id="37659at2759"/>
<dbReference type="GO" id="GO:0016491">
    <property type="term" value="F:oxidoreductase activity"/>
    <property type="evidence" value="ECO:0007669"/>
    <property type="project" value="UniProtKB-KW"/>
</dbReference>
<dbReference type="SUPFAM" id="SSF51735">
    <property type="entry name" value="NAD(P)-binding Rossmann-fold domains"/>
    <property type="match status" value="1"/>
</dbReference>
<dbReference type="Pfam" id="PF00106">
    <property type="entry name" value="adh_short"/>
    <property type="match status" value="1"/>
</dbReference>